<evidence type="ECO:0000259" key="2">
    <source>
        <dbReference type="Pfam" id="PF09339"/>
    </source>
</evidence>
<reference evidence="3" key="1">
    <citation type="submission" date="2017-08" db="EMBL/GenBank/DDBJ databases">
        <title>Genomes of multiple Clavibacter strains from different subspecies.</title>
        <authorList>
            <person name="Yuan X.-K."/>
            <person name="Li X.-S."/>
            <person name="Nie J."/>
            <person name="De Boer S.H."/>
        </authorList>
    </citation>
    <scope>NUCLEOTIDE SEQUENCE [LARGE SCALE GENOMIC DNA]</scope>
    <source>
        <strain evidence="3">ATCC 33566</strain>
    </source>
</reference>
<dbReference type="GO" id="GO:0003677">
    <property type="term" value="F:DNA binding"/>
    <property type="evidence" value="ECO:0007669"/>
    <property type="project" value="InterPro"/>
</dbReference>
<dbReference type="SUPFAM" id="SSF81301">
    <property type="entry name" value="Nucleotidyltransferase"/>
    <property type="match status" value="1"/>
</dbReference>
<accession>A0A225CAA5</accession>
<name>A0A225CAA5_9MICO</name>
<evidence type="ECO:0000313" key="4">
    <source>
        <dbReference type="Proteomes" id="UP000215316"/>
    </source>
</evidence>
<dbReference type="InterPro" id="IPR005471">
    <property type="entry name" value="Tscrpt_reg_IclR_N"/>
</dbReference>
<evidence type="ECO:0000313" key="3">
    <source>
        <dbReference type="EMBL" id="OQJ63459.1"/>
    </source>
</evidence>
<dbReference type="PANTHER" id="PTHR43449:SF3">
    <property type="entry name" value="POLYMERASE NUCLEOTIDYL TRANSFERASE DOMAIN-CONTAINING PROTEIN"/>
    <property type="match status" value="1"/>
</dbReference>
<sequence>MRISDVGADVFGEPDAAVLRVLASQGRAVSGREVARLSGQNQSSTRRALARWRTVGLVHGDEHAHATLFSLNRQHVLWDPIERILASPARVEQVIAEMVHERTGSRGTVALFGSVARGDSGPDSDIDLVLVAGDDMQADEIERLRDDLTETVEELTGNAVQVVEVSRAQLRRMARDEDPLVESWRRESRTLSGEDLTRVIGAA</sequence>
<feature type="domain" description="Polymerase nucleotidyl transferase" evidence="1">
    <location>
        <begin position="99"/>
        <end position="168"/>
    </location>
</feature>
<dbReference type="InterPro" id="IPR002934">
    <property type="entry name" value="Polymerase_NTP_transf_dom"/>
</dbReference>
<dbReference type="AlphaFoldDB" id="A0A225CAA5"/>
<protein>
    <recommendedName>
        <fullName evidence="5">Polymerase nucleotidyl transferase domain-containing protein</fullName>
    </recommendedName>
</protein>
<dbReference type="Pfam" id="PF01909">
    <property type="entry name" value="NTP_transf_2"/>
    <property type="match status" value="1"/>
</dbReference>
<evidence type="ECO:0008006" key="5">
    <source>
        <dbReference type="Google" id="ProtNLM"/>
    </source>
</evidence>
<gene>
    <name evidence="3" type="ORF">B5P24_10860</name>
</gene>
<organism evidence="3 4">
    <name type="scientific">Clavibacter tessellarius</name>
    <dbReference type="NCBI Taxonomy" id="31965"/>
    <lineage>
        <taxon>Bacteria</taxon>
        <taxon>Bacillati</taxon>
        <taxon>Actinomycetota</taxon>
        <taxon>Actinomycetes</taxon>
        <taxon>Micrococcales</taxon>
        <taxon>Microbacteriaceae</taxon>
        <taxon>Clavibacter</taxon>
    </lineage>
</organism>
<dbReference type="GO" id="GO:0006355">
    <property type="term" value="P:regulation of DNA-templated transcription"/>
    <property type="evidence" value="ECO:0007669"/>
    <property type="project" value="InterPro"/>
</dbReference>
<dbReference type="GO" id="GO:0016779">
    <property type="term" value="F:nucleotidyltransferase activity"/>
    <property type="evidence" value="ECO:0007669"/>
    <property type="project" value="InterPro"/>
</dbReference>
<keyword evidence="4" id="KW-1185">Reference proteome</keyword>
<dbReference type="Gene3D" id="3.30.460.10">
    <property type="entry name" value="Beta Polymerase, domain 2"/>
    <property type="match status" value="1"/>
</dbReference>
<dbReference type="OrthoDB" id="3826063at2"/>
<feature type="domain" description="HTH iclR-type" evidence="2">
    <location>
        <begin position="17"/>
        <end position="59"/>
    </location>
</feature>
<comment type="caution">
    <text evidence="3">The sequence shown here is derived from an EMBL/GenBank/DDBJ whole genome shotgun (WGS) entry which is preliminary data.</text>
</comment>
<dbReference type="PANTHER" id="PTHR43449">
    <property type="entry name" value="NUCLEOTIDYLTRANSFERASE"/>
    <property type="match status" value="1"/>
</dbReference>
<dbReference type="RefSeq" id="WP_094129335.1">
    <property type="nucleotide sequence ID" value="NZ_CP040788.1"/>
</dbReference>
<dbReference type="Pfam" id="PF09339">
    <property type="entry name" value="HTH_IclR"/>
    <property type="match status" value="1"/>
</dbReference>
<proteinExistence type="predicted"/>
<evidence type="ECO:0000259" key="1">
    <source>
        <dbReference type="Pfam" id="PF01909"/>
    </source>
</evidence>
<dbReference type="InterPro" id="IPR043519">
    <property type="entry name" value="NT_sf"/>
</dbReference>
<dbReference type="Proteomes" id="UP000215316">
    <property type="component" value="Unassembled WGS sequence"/>
</dbReference>
<dbReference type="CDD" id="cd05403">
    <property type="entry name" value="NT_KNTase_like"/>
    <property type="match status" value="1"/>
</dbReference>
<dbReference type="EMBL" id="MZMQ01000001">
    <property type="protein sequence ID" value="OQJ63459.1"/>
    <property type="molecule type" value="Genomic_DNA"/>
</dbReference>